<evidence type="ECO:0000259" key="1">
    <source>
        <dbReference type="Pfam" id="PF18721"/>
    </source>
</evidence>
<keyword evidence="3" id="KW-1185">Reference proteome</keyword>
<sequence length="278" mass="31188">MAPDNPAALAGHDENHAAAVPDAEAMDIDNVPANIPEPAGSAALNNPADVHMIVIDGIVMGPCHCAMPGCKMELLNAQTGVFCNVHQEEMEVCCRMKDFVRVKVAGTQACVDHQEQWRMYQAHYANSSLLEEERQDWLPHAAGAEEVEQVSGTKYNNYFSAPRFYCVETICTPCGVVIAWRKFAKAEGVAKILQFLEDVYEDPNSRPSYIAIDKECALLKHIVKQGHWPAWEPTTWIIVDSYHYINHQEGRPYYKRAFNTQAYEQLNTWSGGFQTVLN</sequence>
<gene>
    <name evidence="2" type="ORF">BDN71DRAFT_1485159</name>
</gene>
<protein>
    <recommendedName>
        <fullName evidence="1">CxC6 like cysteine cluster associated with KDZ domain-containing protein</fullName>
    </recommendedName>
</protein>
<dbReference type="OrthoDB" id="2527272at2759"/>
<comment type="caution">
    <text evidence="2">The sequence shown here is derived from an EMBL/GenBank/DDBJ whole genome shotgun (WGS) entry which is preliminary data.</text>
</comment>
<proteinExistence type="predicted"/>
<dbReference type="Pfam" id="PF18721">
    <property type="entry name" value="CxC6"/>
    <property type="match status" value="1"/>
</dbReference>
<accession>A0A9P5ZK34</accession>
<name>A0A9P5ZK34_PLEER</name>
<evidence type="ECO:0000313" key="3">
    <source>
        <dbReference type="Proteomes" id="UP000807025"/>
    </source>
</evidence>
<organism evidence="2 3">
    <name type="scientific">Pleurotus eryngii</name>
    <name type="common">Boletus of the steppes</name>
    <dbReference type="NCBI Taxonomy" id="5323"/>
    <lineage>
        <taxon>Eukaryota</taxon>
        <taxon>Fungi</taxon>
        <taxon>Dikarya</taxon>
        <taxon>Basidiomycota</taxon>
        <taxon>Agaricomycotina</taxon>
        <taxon>Agaricomycetes</taxon>
        <taxon>Agaricomycetidae</taxon>
        <taxon>Agaricales</taxon>
        <taxon>Pleurotineae</taxon>
        <taxon>Pleurotaceae</taxon>
        <taxon>Pleurotus</taxon>
    </lineage>
</organism>
<dbReference type="AlphaFoldDB" id="A0A9P5ZK34"/>
<dbReference type="EMBL" id="MU154733">
    <property type="protein sequence ID" value="KAF9488070.1"/>
    <property type="molecule type" value="Genomic_DNA"/>
</dbReference>
<dbReference type="InterPro" id="IPR040898">
    <property type="entry name" value="CxC6"/>
</dbReference>
<dbReference type="Proteomes" id="UP000807025">
    <property type="component" value="Unassembled WGS sequence"/>
</dbReference>
<reference evidence="2" key="1">
    <citation type="submission" date="2020-11" db="EMBL/GenBank/DDBJ databases">
        <authorList>
            <consortium name="DOE Joint Genome Institute"/>
            <person name="Ahrendt S."/>
            <person name="Riley R."/>
            <person name="Andreopoulos W."/>
            <person name="Labutti K."/>
            <person name="Pangilinan J."/>
            <person name="Ruiz-Duenas F.J."/>
            <person name="Barrasa J.M."/>
            <person name="Sanchez-Garcia M."/>
            <person name="Camarero S."/>
            <person name="Miyauchi S."/>
            <person name="Serrano A."/>
            <person name="Linde D."/>
            <person name="Babiker R."/>
            <person name="Drula E."/>
            <person name="Ayuso-Fernandez I."/>
            <person name="Pacheco R."/>
            <person name="Padilla G."/>
            <person name="Ferreira P."/>
            <person name="Barriuso J."/>
            <person name="Kellner H."/>
            <person name="Castanera R."/>
            <person name="Alfaro M."/>
            <person name="Ramirez L."/>
            <person name="Pisabarro A.G."/>
            <person name="Kuo A."/>
            <person name="Tritt A."/>
            <person name="Lipzen A."/>
            <person name="He G."/>
            <person name="Yan M."/>
            <person name="Ng V."/>
            <person name="Cullen D."/>
            <person name="Martin F."/>
            <person name="Rosso M.-N."/>
            <person name="Henrissat B."/>
            <person name="Hibbett D."/>
            <person name="Martinez A.T."/>
            <person name="Grigoriev I.V."/>
        </authorList>
    </citation>
    <scope>NUCLEOTIDE SEQUENCE</scope>
    <source>
        <strain evidence="2">ATCC 90797</strain>
    </source>
</reference>
<evidence type="ECO:0000313" key="2">
    <source>
        <dbReference type="EMBL" id="KAF9488070.1"/>
    </source>
</evidence>
<feature type="domain" description="CxC6 like cysteine cluster associated with KDZ" evidence="1">
    <location>
        <begin position="54"/>
        <end position="118"/>
    </location>
</feature>